<evidence type="ECO:0000313" key="2">
    <source>
        <dbReference type="EMBL" id="SDB83163.1"/>
    </source>
</evidence>
<reference evidence="2 3" key="1">
    <citation type="submission" date="2016-09" db="EMBL/GenBank/DDBJ databases">
        <authorList>
            <person name="Capua I."/>
            <person name="De Benedictis P."/>
            <person name="Joannis T."/>
            <person name="Lombin L.H."/>
            <person name="Cattoli G."/>
        </authorList>
    </citation>
    <scope>NUCLEOTIDE SEQUENCE [LARGE SCALE GENOMIC DNA]</scope>
    <source>
        <strain evidence="2 3">NIO-1002</strain>
    </source>
</reference>
<feature type="region of interest" description="Disordered" evidence="1">
    <location>
        <begin position="30"/>
        <end position="51"/>
    </location>
</feature>
<evidence type="ECO:0000256" key="1">
    <source>
        <dbReference type="SAM" id="MobiDB-lite"/>
    </source>
</evidence>
<gene>
    <name evidence="2" type="ORF">SAMN05216418_0434</name>
</gene>
<dbReference type="RefSeq" id="WP_167345216.1">
    <property type="nucleotide sequence ID" value="NZ_FMYG01000001.1"/>
</dbReference>
<organism evidence="2 3">
    <name type="scientific">Microbacterium enclense</name>
    <dbReference type="NCBI Taxonomy" id="993073"/>
    <lineage>
        <taxon>Bacteria</taxon>
        <taxon>Bacillati</taxon>
        <taxon>Actinomycetota</taxon>
        <taxon>Actinomycetes</taxon>
        <taxon>Micrococcales</taxon>
        <taxon>Microbacteriaceae</taxon>
        <taxon>Microbacterium</taxon>
    </lineage>
</organism>
<dbReference type="EMBL" id="FMYG01000001">
    <property type="protein sequence ID" value="SDB83163.1"/>
    <property type="molecule type" value="Genomic_DNA"/>
</dbReference>
<sequence length="51" mass="5257">MLERGVRGNEAAAADLACGEWSADAELSPQVGNEVTPGTYTSTLTPSLFDG</sequence>
<evidence type="ECO:0000313" key="3">
    <source>
        <dbReference type="Proteomes" id="UP000183203"/>
    </source>
</evidence>
<accession>A0A1G6GMU0</accession>
<protein>
    <submittedName>
        <fullName evidence="2">Uncharacterized protein</fullName>
    </submittedName>
</protein>
<name>A0A1G6GMU0_9MICO</name>
<proteinExistence type="predicted"/>
<dbReference type="AlphaFoldDB" id="A0A1G6GMU0"/>
<dbReference type="Proteomes" id="UP000183203">
    <property type="component" value="Unassembled WGS sequence"/>
</dbReference>